<dbReference type="RefSeq" id="WP_079640094.1">
    <property type="nucleotide sequence ID" value="NZ_FUYP01000044.1"/>
</dbReference>
<accession>A0A1T5FSN1</accession>
<dbReference type="InterPro" id="IPR001017">
    <property type="entry name" value="DH_E1"/>
</dbReference>
<dbReference type="GO" id="GO:0004739">
    <property type="term" value="F:pyruvate dehydrogenase (acetyl-transferring) activity"/>
    <property type="evidence" value="ECO:0007669"/>
    <property type="project" value="UniProtKB-EC"/>
</dbReference>
<keyword evidence="3" id="KW-0786">Thiamine pyrophosphate</keyword>
<evidence type="ECO:0000256" key="2">
    <source>
        <dbReference type="ARBA" id="ARBA00023002"/>
    </source>
</evidence>
<dbReference type="SUPFAM" id="SSF52518">
    <property type="entry name" value="Thiamin diphosphate-binding fold (THDP-binding)"/>
    <property type="match status" value="1"/>
</dbReference>
<evidence type="ECO:0000256" key="1">
    <source>
        <dbReference type="ARBA" id="ARBA00001964"/>
    </source>
</evidence>
<comment type="catalytic activity">
    <reaction evidence="5">
        <text>N(6)-[(R)-lipoyl]-L-lysyl-[protein] + pyruvate + H(+) = N(6)-[(R)-S(8)-acetyldihydrolipoyl]-L-lysyl-[protein] + CO2</text>
        <dbReference type="Rhea" id="RHEA:19189"/>
        <dbReference type="Rhea" id="RHEA-COMP:10474"/>
        <dbReference type="Rhea" id="RHEA-COMP:10478"/>
        <dbReference type="ChEBI" id="CHEBI:15361"/>
        <dbReference type="ChEBI" id="CHEBI:15378"/>
        <dbReference type="ChEBI" id="CHEBI:16526"/>
        <dbReference type="ChEBI" id="CHEBI:83099"/>
        <dbReference type="ChEBI" id="CHEBI:83111"/>
        <dbReference type="EC" id="1.2.4.1"/>
    </reaction>
</comment>
<dbReference type="Gene3D" id="3.40.50.970">
    <property type="match status" value="1"/>
</dbReference>
<dbReference type="EMBL" id="FUYP01000044">
    <property type="protein sequence ID" value="SKB99156.1"/>
    <property type="molecule type" value="Genomic_DNA"/>
</dbReference>
<comment type="cofactor">
    <cofactor evidence="1">
        <name>thiamine diphosphate</name>
        <dbReference type="ChEBI" id="CHEBI:58937"/>
    </cofactor>
</comment>
<dbReference type="CDD" id="cd02000">
    <property type="entry name" value="TPP_E1_PDC_ADC_BCADC"/>
    <property type="match status" value="1"/>
</dbReference>
<dbReference type="InterPro" id="IPR050642">
    <property type="entry name" value="PDH_E1_Alpha_Subunit"/>
</dbReference>
<name>A0A1T5FSN1_9SPHN</name>
<evidence type="ECO:0000259" key="6">
    <source>
        <dbReference type="Pfam" id="PF00676"/>
    </source>
</evidence>
<evidence type="ECO:0000313" key="7">
    <source>
        <dbReference type="EMBL" id="SKB99156.1"/>
    </source>
</evidence>
<evidence type="ECO:0000256" key="5">
    <source>
        <dbReference type="ARBA" id="ARBA00051231"/>
    </source>
</evidence>
<comment type="function">
    <text evidence="4">The pyruvate dehydrogenase complex catalyzes the overall conversion of pyruvate to acetyl-CoA and CO(2). It contains multiple copies of three enzymatic components: pyruvate dehydrogenase (E1), dihydrolipoamide acetyltransferase (E2) and lipoamide dehydrogenase (E3).</text>
</comment>
<dbReference type="InterPro" id="IPR029061">
    <property type="entry name" value="THDP-binding"/>
</dbReference>
<dbReference type="PANTHER" id="PTHR11516">
    <property type="entry name" value="PYRUVATE DEHYDROGENASE E1 COMPONENT, ALPHA SUBUNIT BACTERIAL AND ORGANELLAR"/>
    <property type="match status" value="1"/>
</dbReference>
<keyword evidence="8" id="KW-1185">Reference proteome</keyword>
<keyword evidence="2" id="KW-0560">Oxidoreductase</keyword>
<organism evidence="7 8">
    <name type="scientific">Sphingopyxis flava</name>
    <dbReference type="NCBI Taxonomy" id="1507287"/>
    <lineage>
        <taxon>Bacteria</taxon>
        <taxon>Pseudomonadati</taxon>
        <taxon>Pseudomonadota</taxon>
        <taxon>Alphaproteobacteria</taxon>
        <taxon>Sphingomonadales</taxon>
        <taxon>Sphingomonadaceae</taxon>
        <taxon>Sphingopyxis</taxon>
    </lineage>
</organism>
<dbReference type="PANTHER" id="PTHR11516:SF60">
    <property type="entry name" value="PYRUVATE DEHYDROGENASE E1 COMPONENT SUBUNIT ALPHA"/>
    <property type="match status" value="1"/>
</dbReference>
<evidence type="ECO:0000313" key="8">
    <source>
        <dbReference type="Proteomes" id="UP000190044"/>
    </source>
</evidence>
<dbReference type="GO" id="GO:0006086">
    <property type="term" value="P:pyruvate decarboxylation to acetyl-CoA"/>
    <property type="evidence" value="ECO:0007669"/>
    <property type="project" value="TreeGrafter"/>
</dbReference>
<reference evidence="8" key="1">
    <citation type="submission" date="2017-02" db="EMBL/GenBank/DDBJ databases">
        <authorList>
            <person name="Varghese N."/>
            <person name="Submissions S."/>
        </authorList>
    </citation>
    <scope>NUCLEOTIDE SEQUENCE [LARGE SCALE GENOMIC DNA]</scope>
    <source>
        <strain evidence="8">R11H</strain>
    </source>
</reference>
<feature type="domain" description="Dehydrogenase E1 component" evidence="6">
    <location>
        <begin position="21"/>
        <end position="313"/>
    </location>
</feature>
<dbReference type="Proteomes" id="UP000190044">
    <property type="component" value="Unassembled WGS sequence"/>
</dbReference>
<sequence>MTSNHVADGATQLAIYRRAALLKANDERSRKVIMNGRLVMPYYSYRGQEIIPSAMAEALTDDDYWVTIYRGIHDMLAKGMPLNDLWAEVAGRVDGTCKGKGGPMHLTYPKKGIMVTTGIVGSSMPIANGIGWGSQMSGNNRVTVATFGDGASNIGAFHESLNLAGVWKLPVIFLCQNNLYGEHTSYEKATSVARIADRGAAYNIPGVRVNGNDPIEMYAAAREAVERARAGEGPTLIEAMTFRFYGHVFGDSDAYMDKEQKKAAIEADPVPIFRARLIAEGIASEDELAAMEAAIEAEIDAAVEFALASPFPELDELIKDVYAEGAVA</sequence>
<protein>
    <submittedName>
        <fullName evidence="7">Pyruvate dehydrogenase E1 component alpha subunit</fullName>
    </submittedName>
</protein>
<evidence type="ECO:0000256" key="4">
    <source>
        <dbReference type="ARBA" id="ARBA00025211"/>
    </source>
</evidence>
<evidence type="ECO:0000256" key="3">
    <source>
        <dbReference type="ARBA" id="ARBA00023052"/>
    </source>
</evidence>
<gene>
    <name evidence="7" type="ORF">SAMN06295937_10442</name>
</gene>
<proteinExistence type="predicted"/>
<dbReference type="AlphaFoldDB" id="A0A1T5FSN1"/>
<keyword evidence="7" id="KW-0670">Pyruvate</keyword>
<dbReference type="OrthoDB" id="9766715at2"/>
<dbReference type="Pfam" id="PF00676">
    <property type="entry name" value="E1_dh"/>
    <property type="match status" value="1"/>
</dbReference>